<evidence type="ECO:0000313" key="3">
    <source>
        <dbReference type="EMBL" id="GHP06141.1"/>
    </source>
</evidence>
<dbReference type="GO" id="GO:0043130">
    <property type="term" value="F:ubiquitin binding"/>
    <property type="evidence" value="ECO:0007669"/>
    <property type="project" value="TreeGrafter"/>
</dbReference>
<feature type="domain" description="UBX" evidence="2">
    <location>
        <begin position="416"/>
        <end position="486"/>
    </location>
</feature>
<dbReference type="InterPro" id="IPR029071">
    <property type="entry name" value="Ubiquitin-like_domsf"/>
</dbReference>
<accession>A0A830HKT0</accession>
<evidence type="ECO:0000313" key="4">
    <source>
        <dbReference type="Proteomes" id="UP000660262"/>
    </source>
</evidence>
<dbReference type="CDD" id="cd02958">
    <property type="entry name" value="UAS"/>
    <property type="match status" value="1"/>
</dbReference>
<dbReference type="Gene3D" id="3.10.20.90">
    <property type="entry name" value="Phosphatidylinositol 3-kinase Catalytic Subunit, Chain A, domain 1"/>
    <property type="match status" value="1"/>
</dbReference>
<dbReference type="SUPFAM" id="SSF54236">
    <property type="entry name" value="Ubiquitin-like"/>
    <property type="match status" value="1"/>
</dbReference>
<dbReference type="PANTHER" id="PTHR23322">
    <property type="entry name" value="FAS-ASSOCIATED PROTEIN"/>
    <property type="match status" value="1"/>
</dbReference>
<dbReference type="SMART" id="SM00594">
    <property type="entry name" value="UAS"/>
    <property type="match status" value="1"/>
</dbReference>
<feature type="compositionally biased region" description="Polar residues" evidence="1">
    <location>
        <begin position="64"/>
        <end position="73"/>
    </location>
</feature>
<feature type="region of interest" description="Disordered" evidence="1">
    <location>
        <begin position="385"/>
        <end position="415"/>
    </location>
</feature>
<dbReference type="GO" id="GO:0005634">
    <property type="term" value="C:nucleus"/>
    <property type="evidence" value="ECO:0007669"/>
    <property type="project" value="TreeGrafter"/>
</dbReference>
<dbReference type="GO" id="GO:0043161">
    <property type="term" value="P:proteasome-mediated ubiquitin-dependent protein catabolic process"/>
    <property type="evidence" value="ECO:0007669"/>
    <property type="project" value="TreeGrafter"/>
</dbReference>
<sequence length="504" mass="53056">MEPLNMNVASLVAMFQCTTQEASQVLDTCGNNLEEAAALYLAMKADGYGAGGARSEAQPGPTANAHNQQSFQESDLEMAQRLEREDAMRAAAVNDNDTMDDDAVRAALPQTYDTLYGDPHAAARTMPRWNASNQQNQASASFGTANWDDQTVGGTAATRSSARIAAANAAADPTTEPNNSASALAKLFEPPVAIMYKGTGGFQGAKQHALELDRFLIVNIQSGDEFASHALNRDVWADEVVQSAISSSFVFYQVAYDTDEGARLYASYRCTTLPTVFGVDPLTGMACSFMWTPSPEAGLASMPTPERMLALLEPLMLHKGPKSGEVPPSIAGNSAANRIASAASAAQPSVVDMDEDAQLAAAIAASMEGQPAAAADRIASAASVAQAEAPRVDEEPAAPKLPEVPDEPAADAVSPSGAKVARILVRTPGGGRKERRFFADARVGELYAWVSSLPADEKVPESFRLVTSYPRKVIDATVLDSTLAEAMGDSVSGGQMALFIEHSS</sequence>
<dbReference type="AlphaFoldDB" id="A0A830HKT0"/>
<dbReference type="CDD" id="cd01767">
    <property type="entry name" value="UBX"/>
    <property type="match status" value="1"/>
</dbReference>
<evidence type="ECO:0000259" key="2">
    <source>
        <dbReference type="PROSITE" id="PS50033"/>
    </source>
</evidence>
<dbReference type="InterPro" id="IPR050730">
    <property type="entry name" value="UBX_domain-protein"/>
</dbReference>
<comment type="caution">
    <text evidence="3">The sequence shown here is derived from an EMBL/GenBank/DDBJ whole genome shotgun (WGS) entry which is preliminary data.</text>
</comment>
<dbReference type="PROSITE" id="PS50330">
    <property type="entry name" value="UIM"/>
    <property type="match status" value="1"/>
</dbReference>
<proteinExistence type="predicted"/>
<dbReference type="OrthoDB" id="1026733at2759"/>
<dbReference type="PROSITE" id="PS50033">
    <property type="entry name" value="UBX"/>
    <property type="match status" value="1"/>
</dbReference>
<dbReference type="InterPro" id="IPR003903">
    <property type="entry name" value="UIM_dom"/>
</dbReference>
<feature type="region of interest" description="Disordered" evidence="1">
    <location>
        <begin position="50"/>
        <end position="74"/>
    </location>
</feature>
<name>A0A830HKT0_9CHLO</name>
<dbReference type="InterPro" id="IPR006577">
    <property type="entry name" value="UAS"/>
</dbReference>
<dbReference type="InterPro" id="IPR001012">
    <property type="entry name" value="UBX_dom"/>
</dbReference>
<reference evidence="3" key="1">
    <citation type="submission" date="2020-10" db="EMBL/GenBank/DDBJ databases">
        <title>Unveiling of a novel bifunctional photoreceptor, Dualchrome1, isolated from a cosmopolitan green alga.</title>
        <authorList>
            <person name="Suzuki S."/>
            <person name="Kawachi M."/>
        </authorList>
    </citation>
    <scope>NUCLEOTIDE SEQUENCE</scope>
    <source>
        <strain evidence="3">NIES 2893</strain>
    </source>
</reference>
<protein>
    <recommendedName>
        <fullName evidence="2">UBX domain-containing protein</fullName>
    </recommendedName>
</protein>
<dbReference type="InterPro" id="IPR036249">
    <property type="entry name" value="Thioredoxin-like_sf"/>
</dbReference>
<dbReference type="Pfam" id="PF00789">
    <property type="entry name" value="UBX"/>
    <property type="match status" value="1"/>
</dbReference>
<evidence type="ECO:0000256" key="1">
    <source>
        <dbReference type="SAM" id="MobiDB-lite"/>
    </source>
</evidence>
<gene>
    <name evidence="3" type="ORF">PPROV_000488800</name>
</gene>
<keyword evidence="4" id="KW-1185">Reference proteome</keyword>
<dbReference type="PANTHER" id="PTHR23322:SF6">
    <property type="entry name" value="UBX DOMAIN-CONTAINING PROTEIN 7"/>
    <property type="match status" value="1"/>
</dbReference>
<organism evidence="3 4">
    <name type="scientific">Pycnococcus provasolii</name>
    <dbReference type="NCBI Taxonomy" id="41880"/>
    <lineage>
        <taxon>Eukaryota</taxon>
        <taxon>Viridiplantae</taxon>
        <taxon>Chlorophyta</taxon>
        <taxon>Pseudoscourfieldiophyceae</taxon>
        <taxon>Pseudoscourfieldiales</taxon>
        <taxon>Pycnococcaceae</taxon>
        <taxon>Pycnococcus</taxon>
    </lineage>
</organism>
<dbReference type="Proteomes" id="UP000660262">
    <property type="component" value="Unassembled WGS sequence"/>
</dbReference>
<dbReference type="EMBL" id="BNJQ01000012">
    <property type="protein sequence ID" value="GHP06141.1"/>
    <property type="molecule type" value="Genomic_DNA"/>
</dbReference>
<dbReference type="Pfam" id="PF13899">
    <property type="entry name" value="Thioredoxin_7"/>
    <property type="match status" value="1"/>
</dbReference>
<dbReference type="Gene3D" id="3.40.30.10">
    <property type="entry name" value="Glutaredoxin"/>
    <property type="match status" value="1"/>
</dbReference>
<dbReference type="SUPFAM" id="SSF52833">
    <property type="entry name" value="Thioredoxin-like"/>
    <property type="match status" value="1"/>
</dbReference>